<dbReference type="GO" id="GO:0005886">
    <property type="term" value="C:plasma membrane"/>
    <property type="evidence" value="ECO:0007669"/>
    <property type="project" value="TreeGrafter"/>
</dbReference>
<dbReference type="InterPro" id="IPR052894">
    <property type="entry name" value="AsmA-related"/>
</dbReference>
<evidence type="ECO:0000259" key="2">
    <source>
        <dbReference type="Pfam" id="PF05170"/>
    </source>
</evidence>
<dbReference type="EMBL" id="FQUP01000001">
    <property type="protein sequence ID" value="SHE96123.1"/>
    <property type="molecule type" value="Genomic_DNA"/>
</dbReference>
<dbReference type="RefSeq" id="WP_073051890.1">
    <property type="nucleotide sequence ID" value="NZ_FQUP01000001.1"/>
</dbReference>
<dbReference type="Proteomes" id="UP000184485">
    <property type="component" value="Unassembled WGS sequence"/>
</dbReference>
<protein>
    <submittedName>
        <fullName evidence="3">Uncharacterized protein involved in outer membrane biogenesis</fullName>
    </submittedName>
</protein>
<dbReference type="OrthoDB" id="5439561at2"/>
<reference evidence="3 4" key="1">
    <citation type="submission" date="2016-11" db="EMBL/GenBank/DDBJ databases">
        <authorList>
            <person name="Jaros S."/>
            <person name="Januszkiewicz K."/>
            <person name="Wedrychowicz H."/>
        </authorList>
    </citation>
    <scope>NUCLEOTIDE SEQUENCE [LARGE SCALE GENOMIC DNA]</scope>
    <source>
        <strain evidence="3 4">DSM 19436</strain>
    </source>
</reference>
<proteinExistence type="predicted"/>
<evidence type="ECO:0000313" key="4">
    <source>
        <dbReference type="Proteomes" id="UP000184485"/>
    </source>
</evidence>
<dbReference type="STRING" id="1122133.SAMN02745157_1323"/>
<dbReference type="AlphaFoldDB" id="A0A1M4XS71"/>
<dbReference type="Pfam" id="PF05170">
    <property type="entry name" value="AsmA"/>
    <property type="match status" value="1"/>
</dbReference>
<feature type="domain" description="AsmA" evidence="2">
    <location>
        <begin position="345"/>
        <end position="522"/>
    </location>
</feature>
<keyword evidence="1" id="KW-1133">Transmembrane helix</keyword>
<keyword evidence="1" id="KW-0472">Membrane</keyword>
<dbReference type="PANTHER" id="PTHR30441:SF4">
    <property type="entry name" value="PROTEIN ASMA"/>
    <property type="match status" value="1"/>
</dbReference>
<dbReference type="InterPro" id="IPR007844">
    <property type="entry name" value="AsmA"/>
</dbReference>
<feature type="transmembrane region" description="Helical" evidence="1">
    <location>
        <begin position="12"/>
        <end position="34"/>
    </location>
</feature>
<dbReference type="GO" id="GO:0090313">
    <property type="term" value="P:regulation of protein targeting to membrane"/>
    <property type="evidence" value="ECO:0007669"/>
    <property type="project" value="TreeGrafter"/>
</dbReference>
<accession>A0A1M4XS71</accession>
<gene>
    <name evidence="3" type="ORF">SAMN02745157_1323</name>
</gene>
<sequence>MGRATAILVKRVAPIAALLVMLGLAFVLFAPKLVSIEVVRRSMSREIAGWSGRSMTFDGTPKVAFTPYLTVTFPKVHIGSARDDTTLVEMDQLRAQVPILPLIFRGRIEPSSFSFLRPRFRIAVDAAGVPNWDLPSGLDATAPLRQLIVTDGSIDYADGAGRAERIDKIDAVLDLPDPRSLASVQGRANWRGKNVNFYASLNSIRAVFDGEAANVRLALESDLLRASFDGSLRRLDGLAANGQISVSTSSLTGLAELFAIPTGRLPRFGAASITSTVDFVRGTLTLGDAALTIDGNQGVGALSLALAAARPSIQATLAFDLLDITSYVGAARAILAASRIAPDAPLGWPRLDNFNADLRLSADQLRVGSETAGRVAASLAVRDGRLDVAIGDLQLYGGRLTASLSAETLDPAPSASLQAKIDQLPLKTALSDLVGIDAIGGTAGGTLSLQGRGASWNELVASLTGRGSVQIAGGTINGISLDVLSGSTAPPASLEGRLFNGTTRFSSAKGDLSIAAGVVSAPNIAVTGTDYRVDMAAEAQIGTPAISAHGEATIGGQRAPALRLPFNVGGTWLHPVVTPVLTPTTAP</sequence>
<evidence type="ECO:0000256" key="1">
    <source>
        <dbReference type="SAM" id="Phobius"/>
    </source>
</evidence>
<keyword evidence="4" id="KW-1185">Reference proteome</keyword>
<dbReference type="PANTHER" id="PTHR30441">
    <property type="entry name" value="DUF748 DOMAIN-CONTAINING PROTEIN"/>
    <property type="match status" value="1"/>
</dbReference>
<evidence type="ECO:0000313" key="3">
    <source>
        <dbReference type="EMBL" id="SHE96123.1"/>
    </source>
</evidence>
<name>A0A1M4XS71_9HYPH</name>
<organism evidence="3 4">
    <name type="scientific">Kaistia soli DSM 19436</name>
    <dbReference type="NCBI Taxonomy" id="1122133"/>
    <lineage>
        <taxon>Bacteria</taxon>
        <taxon>Pseudomonadati</taxon>
        <taxon>Pseudomonadota</taxon>
        <taxon>Alphaproteobacteria</taxon>
        <taxon>Hyphomicrobiales</taxon>
        <taxon>Kaistiaceae</taxon>
        <taxon>Kaistia</taxon>
    </lineage>
</organism>
<keyword evidence="1" id="KW-0812">Transmembrane</keyword>